<organism evidence="2 3">
    <name type="scientific">Roseibium aggregatum</name>
    <dbReference type="NCBI Taxonomy" id="187304"/>
    <lineage>
        <taxon>Bacteria</taxon>
        <taxon>Pseudomonadati</taxon>
        <taxon>Pseudomonadota</taxon>
        <taxon>Alphaproteobacteria</taxon>
        <taxon>Hyphomicrobiales</taxon>
        <taxon>Stappiaceae</taxon>
        <taxon>Roseibium</taxon>
    </lineage>
</organism>
<proteinExistence type="predicted"/>
<evidence type="ECO:0000313" key="2">
    <source>
        <dbReference type="EMBL" id="MBD1544891.1"/>
    </source>
</evidence>
<feature type="transmembrane region" description="Helical" evidence="1">
    <location>
        <begin position="20"/>
        <end position="45"/>
    </location>
</feature>
<dbReference type="EMBL" id="JABFCZ010000002">
    <property type="protein sequence ID" value="MBD1544891.1"/>
    <property type="molecule type" value="Genomic_DNA"/>
</dbReference>
<evidence type="ECO:0000256" key="1">
    <source>
        <dbReference type="SAM" id="Phobius"/>
    </source>
</evidence>
<gene>
    <name evidence="2" type="ORF">HK439_01340</name>
</gene>
<comment type="caution">
    <text evidence="2">The sequence shown here is derived from an EMBL/GenBank/DDBJ whole genome shotgun (WGS) entry which is preliminary data.</text>
</comment>
<dbReference type="Proteomes" id="UP000598467">
    <property type="component" value="Unassembled WGS sequence"/>
</dbReference>
<protein>
    <submittedName>
        <fullName evidence="2">Uncharacterized protein</fullName>
    </submittedName>
</protein>
<dbReference type="RefSeq" id="WP_190289572.1">
    <property type="nucleotide sequence ID" value="NZ_JABFCZ010000002.1"/>
</dbReference>
<evidence type="ECO:0000313" key="3">
    <source>
        <dbReference type="Proteomes" id="UP000598467"/>
    </source>
</evidence>
<keyword evidence="1" id="KW-1133">Transmembrane helix</keyword>
<reference evidence="2" key="1">
    <citation type="submission" date="2020-05" db="EMBL/GenBank/DDBJ databases">
        <title>Identification of trans-AT polyketide cluster in two marine bacteria, producers of a novel glutaramide-containing polyketide sesbanimide D and analogs.</title>
        <authorList>
            <person name="Kacar D."/>
            <person name="Rodriguez P."/>
            <person name="Canedo L."/>
            <person name="Gonzalez E."/>
            <person name="Galan B."/>
            <person name="De La Calle F."/>
            <person name="Garcia J.L."/>
        </authorList>
    </citation>
    <scope>NUCLEOTIDE SEQUENCE</scope>
    <source>
        <strain evidence="2">PHM038</strain>
    </source>
</reference>
<name>A0A926NUZ5_9HYPH</name>
<dbReference type="AlphaFoldDB" id="A0A926NUZ5"/>
<keyword evidence="1" id="KW-0812">Transmembrane</keyword>
<accession>A0A926NUZ5</accession>
<keyword evidence="1" id="KW-0472">Membrane</keyword>
<feature type="transmembrane region" description="Helical" evidence="1">
    <location>
        <begin position="81"/>
        <end position="98"/>
    </location>
</feature>
<sequence length="100" mass="10819">MWLETIAALLFLGGLWPLWLILAILWGGLKAVFIFGIGIIGLFHLDTVTSESLLSVPLSAVIEGASAAWSIPSWAWDWAKYSHPIIASILGLIGLGMMNN</sequence>